<evidence type="ECO:0000256" key="3">
    <source>
        <dbReference type="ARBA" id="ARBA00020628"/>
    </source>
</evidence>
<dbReference type="EMBL" id="SOZI01000050">
    <property type="protein sequence ID" value="TNY21146.1"/>
    <property type="molecule type" value="Genomic_DNA"/>
</dbReference>
<dbReference type="GO" id="GO:0006357">
    <property type="term" value="P:regulation of transcription by RNA polymerase II"/>
    <property type="evidence" value="ECO:0007669"/>
    <property type="project" value="InterPro"/>
</dbReference>
<evidence type="ECO:0000256" key="5">
    <source>
        <dbReference type="ARBA" id="ARBA00023159"/>
    </source>
</evidence>
<proteinExistence type="inferred from homology"/>
<comment type="subcellular location">
    <subcellularLocation>
        <location evidence="1 9">Nucleus</location>
    </subcellularLocation>
</comment>
<dbReference type="STRING" id="5288.A0A5C5FXS8"/>
<keyword evidence="7 9" id="KW-0539">Nucleus</keyword>
<evidence type="ECO:0000256" key="9">
    <source>
        <dbReference type="RuleBase" id="RU364142"/>
    </source>
</evidence>
<evidence type="ECO:0000313" key="11">
    <source>
        <dbReference type="Proteomes" id="UP000311382"/>
    </source>
</evidence>
<evidence type="ECO:0000256" key="4">
    <source>
        <dbReference type="ARBA" id="ARBA00023015"/>
    </source>
</evidence>
<dbReference type="PANTHER" id="PTHR35784">
    <property type="entry name" value="MEDIATOR OF RNA POLYMERASE II TRANSCRIPTION SUBUNIT 5"/>
    <property type="match status" value="1"/>
</dbReference>
<sequence>MALDSGPPSIEAVTRACYARGLPSETWLALVREAAHAGAKDAETTARETAAALVALLASARVPPPLVASYLNTAFTSALCPPHAVARAACAPGLELPTATSELVFGALLAALDASPLAGGGASTTSHSALDPLLLAPLDALIPRIVARPPAHRRAAAYLAHVARACSAASLPPREDVSRAVERLQSAVEQLDGVRGADERELLGLGDALRGAIARLGAAPNGAVTAGGGRRRARTASAAAGPAAALGARNLDEEALREGAPSAAGDVVLLLSEFLSNPHLPTRALSSALSAFVAYRLARAPLRGSTPRDALVCVLAEVLAAAMRLVDAVEEGKEDVVLEAWLFAKLPQALKDVSTAGLPETAPSLQDALADALRAVQDSLARNTAPTAAGMDVDGAASSPSSSSRTFDSLVVALCQRALFPPDVGASVAPHIDAGELQPAMLPEYAGRLAAAGQDEVKQLLDELLQSYASQQAVAAVFAEDFAAKASSNDVLGLSVVCDALSEREGSHPDALAVLLLHVEPSELLAPVRQVLDSVDASQDDFSDGNPIERYGSLVLFLQLLHANLAHHLGSTTSFFTRWLPSCSAVFALSTLSDEERSVVSGWIGALFGEGISDDLMHATNPQTLLRVAPTILKQSLMARQARVVDLDSLRDALSYFLQELLRFTLPGVLLWLVEEVERTPASAQRTAMLDILQTLVLAPSLPSCVTELIAPSLARLLLDQSTASLPPSQLERSKLIKLIAPYRPAQSPLRWAPAPTLPTQLNSGITSLAEQQLRADLEALAARTAGPPPNLARSLARARARAPDDAALLRATVLPALFTASSSFGVERAVVAALAAPLSSSPPAAGSPRPLLHSLVADVLVPDLRSWAQSSLGDPSQEQALVRVERLADVVAGAAVLLLAIERSATESAQTGGRGTTKRVLQLLGEGVVHARRSRAAPQTGEPQLTALDAFVDRLASWSTVLEACPALGAALAEADGKP</sequence>
<evidence type="ECO:0000256" key="2">
    <source>
        <dbReference type="ARBA" id="ARBA00008782"/>
    </source>
</evidence>
<comment type="function">
    <text evidence="9">Component of the Mediator complex, a coactivator involved in the regulated transcription of nearly all RNA polymerase II-dependent genes. Mediator functions as a bridge to convey information from gene-specific regulatory proteins to the basal RNA polymerase II transcription machinery. Mediator is recruited to promoters by direct interactions with regulatory proteins and serves as a scaffold for the assembly of a functional preinitiation complex with RNA polymerase II and the general transcription factors.</text>
</comment>
<dbReference type="GO" id="GO:0016592">
    <property type="term" value="C:mediator complex"/>
    <property type="evidence" value="ECO:0007669"/>
    <property type="project" value="InterPro"/>
</dbReference>
<evidence type="ECO:0000256" key="1">
    <source>
        <dbReference type="ARBA" id="ARBA00004123"/>
    </source>
</evidence>
<keyword evidence="5 9" id="KW-0010">Activator</keyword>
<name>A0A5C5FXS8_9BASI</name>
<dbReference type="GO" id="GO:0003712">
    <property type="term" value="F:transcription coregulator activity"/>
    <property type="evidence" value="ECO:0007669"/>
    <property type="project" value="InterPro"/>
</dbReference>
<keyword evidence="4 9" id="KW-0805">Transcription regulation</keyword>
<comment type="similarity">
    <text evidence="2 9">Belongs to the Mediator complex subunit 5 family.</text>
</comment>
<dbReference type="InterPro" id="IPR014801">
    <property type="entry name" value="Mediator_Med5_fun"/>
</dbReference>
<dbReference type="AlphaFoldDB" id="A0A5C5FXS8"/>
<dbReference type="PANTHER" id="PTHR35784:SF1">
    <property type="entry name" value="MEDIATOR OF RNA POLYMERASE II TRANSCRIPTION SUBUNIT 5"/>
    <property type="match status" value="1"/>
</dbReference>
<evidence type="ECO:0000256" key="8">
    <source>
        <dbReference type="ARBA" id="ARBA00031256"/>
    </source>
</evidence>
<dbReference type="OrthoDB" id="2523550at2759"/>
<protein>
    <recommendedName>
        <fullName evidence="3 9">Mediator of RNA polymerase II transcription subunit 5</fullName>
    </recommendedName>
    <alternativeName>
        <fullName evidence="8 9">Mediator complex subunit 5</fullName>
    </alternativeName>
</protein>
<evidence type="ECO:0000256" key="6">
    <source>
        <dbReference type="ARBA" id="ARBA00023163"/>
    </source>
</evidence>
<organism evidence="10 11">
    <name type="scientific">Rhodotorula diobovata</name>
    <dbReference type="NCBI Taxonomy" id="5288"/>
    <lineage>
        <taxon>Eukaryota</taxon>
        <taxon>Fungi</taxon>
        <taxon>Dikarya</taxon>
        <taxon>Basidiomycota</taxon>
        <taxon>Pucciniomycotina</taxon>
        <taxon>Microbotryomycetes</taxon>
        <taxon>Sporidiobolales</taxon>
        <taxon>Sporidiobolaceae</taxon>
        <taxon>Rhodotorula</taxon>
    </lineage>
</organism>
<keyword evidence="6 9" id="KW-0804">Transcription</keyword>
<evidence type="ECO:0000256" key="7">
    <source>
        <dbReference type="ARBA" id="ARBA00023242"/>
    </source>
</evidence>
<reference evidence="10 11" key="1">
    <citation type="submission" date="2019-03" db="EMBL/GenBank/DDBJ databases">
        <title>Rhodosporidium diobovatum UCD-FST 08-225 genome sequencing, assembly, and annotation.</title>
        <authorList>
            <person name="Fakankun I.U."/>
            <person name="Fristensky B."/>
            <person name="Levin D.B."/>
        </authorList>
    </citation>
    <scope>NUCLEOTIDE SEQUENCE [LARGE SCALE GENOMIC DNA]</scope>
    <source>
        <strain evidence="10 11">UCD-FST 08-225</strain>
    </source>
</reference>
<comment type="caution">
    <text evidence="10">The sequence shown here is derived from an EMBL/GenBank/DDBJ whole genome shotgun (WGS) entry which is preliminary data.</text>
</comment>
<dbReference type="Proteomes" id="UP000311382">
    <property type="component" value="Unassembled WGS sequence"/>
</dbReference>
<dbReference type="Pfam" id="PF08689">
    <property type="entry name" value="Med5"/>
    <property type="match status" value="1"/>
</dbReference>
<gene>
    <name evidence="9" type="primary">MED5</name>
    <name evidence="10" type="ORF">DMC30DRAFT_416350</name>
</gene>
<evidence type="ECO:0000313" key="10">
    <source>
        <dbReference type="EMBL" id="TNY21146.1"/>
    </source>
</evidence>
<comment type="subunit">
    <text evidence="9">Component of the Mediator complex.</text>
</comment>
<keyword evidence="11" id="KW-1185">Reference proteome</keyword>
<accession>A0A5C5FXS8</accession>